<dbReference type="InterPro" id="IPR036525">
    <property type="entry name" value="Tubulin/FtsZ_GTPase_sf"/>
</dbReference>
<feature type="compositionally biased region" description="Basic and acidic residues" evidence="1">
    <location>
        <begin position="1130"/>
        <end position="1219"/>
    </location>
</feature>
<dbReference type="InterPro" id="IPR025904">
    <property type="entry name" value="Tubulin-like"/>
</dbReference>
<organism evidence="2 3">
    <name type="scientific">Streptomyces xantholiticus</name>
    <dbReference type="NCBI Taxonomy" id="68285"/>
    <lineage>
        <taxon>Bacteria</taxon>
        <taxon>Bacillati</taxon>
        <taxon>Actinomycetota</taxon>
        <taxon>Actinomycetes</taxon>
        <taxon>Kitasatosporales</taxon>
        <taxon>Streptomycetaceae</taxon>
        <taxon>Streptomyces</taxon>
    </lineage>
</organism>
<dbReference type="Proteomes" id="UP001445472">
    <property type="component" value="Unassembled WGS sequence"/>
</dbReference>
<feature type="compositionally biased region" description="Basic and acidic residues" evidence="1">
    <location>
        <begin position="1054"/>
        <end position="1114"/>
    </location>
</feature>
<feature type="region of interest" description="Disordered" evidence="1">
    <location>
        <begin position="1016"/>
        <end position="1241"/>
    </location>
</feature>
<accession>A0ABV1UZ19</accession>
<name>A0ABV1UZ19_9ACTN</name>
<comment type="caution">
    <text evidence="2">The sequence shown here is derived from an EMBL/GenBank/DDBJ whole genome shotgun (WGS) entry which is preliminary data.</text>
</comment>
<evidence type="ECO:0000313" key="2">
    <source>
        <dbReference type="EMBL" id="MER6616006.1"/>
    </source>
</evidence>
<gene>
    <name evidence="2" type="ORF">ABT276_22105</name>
</gene>
<evidence type="ECO:0000256" key="1">
    <source>
        <dbReference type="SAM" id="MobiDB-lite"/>
    </source>
</evidence>
<evidence type="ECO:0000313" key="3">
    <source>
        <dbReference type="Proteomes" id="UP001445472"/>
    </source>
</evidence>
<reference evidence="2 3" key="1">
    <citation type="submission" date="2024-06" db="EMBL/GenBank/DDBJ databases">
        <title>The Natural Products Discovery Center: Release of the First 8490 Sequenced Strains for Exploring Actinobacteria Biosynthetic Diversity.</title>
        <authorList>
            <person name="Kalkreuter E."/>
            <person name="Kautsar S.A."/>
            <person name="Yang D."/>
            <person name="Bader C.D."/>
            <person name="Teijaro C.N."/>
            <person name="Fluegel L."/>
            <person name="Davis C.M."/>
            <person name="Simpson J.R."/>
            <person name="Lauterbach L."/>
            <person name="Steele A.D."/>
            <person name="Gui C."/>
            <person name="Meng S."/>
            <person name="Li G."/>
            <person name="Viehrig K."/>
            <person name="Ye F."/>
            <person name="Su P."/>
            <person name="Kiefer A.F."/>
            <person name="Nichols A."/>
            <person name="Cepeda A.J."/>
            <person name="Yan W."/>
            <person name="Fan B."/>
            <person name="Jiang Y."/>
            <person name="Adhikari A."/>
            <person name="Zheng C.-J."/>
            <person name="Schuster L."/>
            <person name="Cowan T.M."/>
            <person name="Smanski M.J."/>
            <person name="Chevrette M.G."/>
            <person name="De Carvalho L.P.S."/>
            <person name="Shen B."/>
        </authorList>
    </citation>
    <scope>NUCLEOTIDE SEQUENCE [LARGE SCALE GENOMIC DNA]</scope>
    <source>
        <strain evidence="2 3">NPDC000837</strain>
    </source>
</reference>
<proteinExistence type="predicted"/>
<dbReference type="EMBL" id="JBEPBX010000020">
    <property type="protein sequence ID" value="MER6616006.1"/>
    <property type="molecule type" value="Genomic_DNA"/>
</dbReference>
<dbReference type="Gene3D" id="3.40.50.1440">
    <property type="entry name" value="Tubulin/FtsZ, GTPase domain"/>
    <property type="match status" value="1"/>
</dbReference>
<dbReference type="Pfam" id="PF13809">
    <property type="entry name" value="Tubulin_2"/>
    <property type="match status" value="1"/>
</dbReference>
<dbReference type="RefSeq" id="WP_351977446.1">
    <property type="nucleotide sequence ID" value="NZ_JBEPBX010000020.1"/>
</dbReference>
<protein>
    <submittedName>
        <fullName evidence="2">Tubulin-like doman-containing protein</fullName>
    </submittedName>
</protein>
<sequence length="1241" mass="138757">MKIYQPMLYVGLGGTGARIGADLERGLRRELCGPDGNKLVTDGRRLPFQLPDCLQFVYADFSESELDRLQPAGLKAGETAAHARTSRIIHDLLPTDYDSSPEVARMLRVALHDETHDWLPPQERQPRVAPLHTGAGQLPTVGRAALFATLRSGLEPVLRQLREAIGAISASQGDLREMGGGQIRGCDVFVAFSVAGGTGAGIFYDFIHLIGHEFRRSKVKGVKIYPLVVMPSAFPPEAGGGREAELNSSRALVDLSRLVDDQNVPSARSDFGDVEEHGSLGVRYPGEGMVALRPSTVQTAFLFSRTAGIEPEDLRRSITAMVMSLIGTELGDDNGQGRTEGDYQSFAASFVNKSVERSKPSRSGIGHRSMSTSLAASLTVPVDDLAEIVAGRLLAQAVRAMDEEARKPADDGTERVRDMFDRSAVGRLWTREAPVVTPPDPLPKGTKAIMQALRNRLGDMDDALGRLQRELDAEIPRLVEEFRPGPGARELLGAVDPFKLEKLLTGLPGHPQRVAEAGFVGMLDNRRNDPEREEGVDVHPPQIPLIKRAVGGLVPARWGDPDVQNALDEQNAWYEWRARQKWHRGWKDQESRWRPPMLRTTKEIGELVKALRGHEEDERKFFAERRKELYRKDRKGVLYLLPPQNTLAAFYDDVIRRLYQHEDLPENPGAARLVAKLIRPDDWMRALESVRRSPQAAVKEIKQVIERRVKGLFVESSALGDRPLLPSLGVLLQAAAGDEDAAAKVDARWLEQFRSQLVGLLPVGFEPDGSGPLKVLIVHPQSEAGSGAATFLRRELRLPYGTVPEFRAVDTESITVVLFRSGMSLTDVSEVRHVLRLWAEARDAAGVDDFLHWRQRLGYRDDWLASTEEDRRRILHRILCAVWNGLVDVKGSPDSPEQIRIRLQEGGAATMTLGLEAFDDNVSSWAGLLRAYEEWALLDEGRIVEEVCERLMSAQPNGLAQTPDAPSPLFRRLVHEVAPRQRALIKELTGQFGAEDEEWLVPLRDFWEQTFPGALDLRFPGATRPTRPNLRALDQRHAQGGARSREGGPVPPPRQEHDPGARREREYARAQAEEPGRDPGPGRDRRDPYDREPSPRRDRDAYDPEPPPHRDPYDHGTPPGRDPDPYDQEPPPRRDRDAYDQEPPPRREPHDHGTPPGRDPDPYDQEPPPRGDPHDHEPSPGRDRDAYDEERPPRRDPYDQEPSPGRDRDDSSAHAEPPRSTDPWDEGDWGQHGQDQDGDRW</sequence>
<keyword evidence="3" id="KW-1185">Reference proteome</keyword>